<accession>A0ABU0FDG0</accession>
<gene>
    <name evidence="2" type="ORF">J3R73_002430</name>
</gene>
<dbReference type="RefSeq" id="WP_307426824.1">
    <property type="nucleotide sequence ID" value="NZ_JAUSVK010000001.1"/>
</dbReference>
<feature type="region of interest" description="Disordered" evidence="1">
    <location>
        <begin position="342"/>
        <end position="365"/>
    </location>
</feature>
<dbReference type="Proteomes" id="UP001237448">
    <property type="component" value="Unassembled WGS sequence"/>
</dbReference>
<proteinExistence type="predicted"/>
<sequence>MKLGPRERIATRVAQKAALRRITKGKSTSEVANAEPPRGIRVDTIAWAIICASCVAATLWLTSLVTHVERSPAQKGLNFMFEAPPGTSGPQIDLRAVENGMRIIFRQIDSSITRIRIGPFAAGTTPECYKSVSSEKFVRGKAGSLVSPSLSERLSAGIPESNIFDDQSSYSYEIKFTGPAPNFVDCDTPNVSVHDTFSTRSLQVSEELATAPEDESRVLSNLGFPDQPSQPLSASTNLIGASQVAFDDEDADEVRSVNLVTGSEMLGSVVSLPKVDTSNSSGLAAPKVKFIWQSVTASETRDIIFIVIGTLVALAVAALIEIGRPYVEGKVVQLWFQRKGSLPPGRNASRRGAAASKAQPKSRQH</sequence>
<keyword evidence="3" id="KW-1185">Reference proteome</keyword>
<evidence type="ECO:0000256" key="1">
    <source>
        <dbReference type="SAM" id="MobiDB-lite"/>
    </source>
</evidence>
<reference evidence="2 3" key="1">
    <citation type="submission" date="2023-07" db="EMBL/GenBank/DDBJ databases">
        <title>Genomic Encyclopedia of Type Strains, Phase IV (KMG-IV): sequencing the most valuable type-strain genomes for metagenomic binning, comparative biology and taxonomic classification.</title>
        <authorList>
            <person name="Goeker M."/>
        </authorList>
    </citation>
    <scope>NUCLEOTIDE SEQUENCE [LARGE SCALE GENOMIC DNA]</scope>
    <source>
        <strain evidence="2 3">DSM 5896</strain>
    </source>
</reference>
<evidence type="ECO:0000313" key="2">
    <source>
        <dbReference type="EMBL" id="MDQ0392638.1"/>
    </source>
</evidence>
<name>A0ABU0FDG0_9HYPH</name>
<dbReference type="EMBL" id="JAUSVK010000001">
    <property type="protein sequence ID" value="MDQ0392638.1"/>
    <property type="molecule type" value="Genomic_DNA"/>
</dbReference>
<comment type="caution">
    <text evidence="2">The sequence shown here is derived from an EMBL/GenBank/DDBJ whole genome shotgun (WGS) entry which is preliminary data.</text>
</comment>
<protein>
    <submittedName>
        <fullName evidence="2">Uncharacterized protein</fullName>
    </submittedName>
</protein>
<feature type="compositionally biased region" description="Low complexity" evidence="1">
    <location>
        <begin position="345"/>
        <end position="358"/>
    </location>
</feature>
<evidence type="ECO:0000313" key="3">
    <source>
        <dbReference type="Proteomes" id="UP001237448"/>
    </source>
</evidence>
<organism evidence="2 3">
    <name type="scientific">Labrys monachus</name>
    <dbReference type="NCBI Taxonomy" id="217067"/>
    <lineage>
        <taxon>Bacteria</taxon>
        <taxon>Pseudomonadati</taxon>
        <taxon>Pseudomonadota</taxon>
        <taxon>Alphaproteobacteria</taxon>
        <taxon>Hyphomicrobiales</taxon>
        <taxon>Xanthobacteraceae</taxon>
        <taxon>Labrys</taxon>
    </lineage>
</organism>